<dbReference type="Pfam" id="PF05707">
    <property type="entry name" value="Zot"/>
    <property type="match status" value="1"/>
</dbReference>
<feature type="domain" description="Zona occludens toxin N-terminal" evidence="2">
    <location>
        <begin position="1"/>
        <end position="174"/>
    </location>
</feature>
<protein>
    <submittedName>
        <fullName evidence="3">Zonular occludens toxin domain-containing protein</fullName>
    </submittedName>
</protein>
<dbReference type="AlphaFoldDB" id="A0AA42QAC0"/>
<name>A0AA42QAC0_ECTOL</name>
<accession>A0AA42QAC0</accession>
<dbReference type="RefSeq" id="WP_279534480.1">
    <property type="nucleotide sequence ID" value="NZ_CP104579.1"/>
</dbReference>
<evidence type="ECO:0000256" key="1">
    <source>
        <dbReference type="SAM" id="MobiDB-lite"/>
    </source>
</evidence>
<reference evidence="3" key="1">
    <citation type="submission" date="2022-09" db="EMBL/GenBank/DDBJ databases">
        <title>Intensive care unit water sources are persistently colonized with multi-drug resistant bacteria and are the site of extensive horizontal gene transfer of antibiotic resistance genes.</title>
        <authorList>
            <person name="Diorio-Toth L."/>
        </authorList>
    </citation>
    <scope>NUCLEOTIDE SEQUENCE</scope>
    <source>
        <strain evidence="3">GD03704</strain>
    </source>
</reference>
<dbReference type="EMBL" id="JAOCJE010000001">
    <property type="protein sequence ID" value="MDH1340134.1"/>
    <property type="molecule type" value="Genomic_DNA"/>
</dbReference>
<dbReference type="InterPro" id="IPR008900">
    <property type="entry name" value="Zot_N"/>
</dbReference>
<organism evidence="3 4">
    <name type="scientific">Ectopseudomonas oleovorans</name>
    <name type="common">Pseudomonas oleovorans</name>
    <dbReference type="NCBI Taxonomy" id="301"/>
    <lineage>
        <taxon>Bacteria</taxon>
        <taxon>Pseudomonadati</taxon>
        <taxon>Pseudomonadota</taxon>
        <taxon>Gammaproteobacteria</taxon>
        <taxon>Pseudomonadales</taxon>
        <taxon>Pseudomonadaceae</taxon>
        <taxon>Ectopseudomonas</taxon>
    </lineage>
</organism>
<evidence type="ECO:0000313" key="4">
    <source>
        <dbReference type="Proteomes" id="UP001161697"/>
    </source>
</evidence>
<gene>
    <name evidence="3" type="ORF">N5J11_12985</name>
</gene>
<comment type="caution">
    <text evidence="3">The sequence shown here is derived from an EMBL/GenBank/DDBJ whole genome shotgun (WGS) entry which is preliminary data.</text>
</comment>
<proteinExistence type="predicted"/>
<feature type="region of interest" description="Disordered" evidence="1">
    <location>
        <begin position="353"/>
        <end position="387"/>
    </location>
</feature>
<evidence type="ECO:0000313" key="3">
    <source>
        <dbReference type="EMBL" id="MDH1340134.1"/>
    </source>
</evidence>
<evidence type="ECO:0000259" key="2">
    <source>
        <dbReference type="Pfam" id="PF05707"/>
    </source>
</evidence>
<dbReference type="Gene3D" id="3.40.50.300">
    <property type="entry name" value="P-loop containing nucleotide triphosphate hydrolases"/>
    <property type="match status" value="1"/>
</dbReference>
<feature type="compositionally biased region" description="Polar residues" evidence="1">
    <location>
        <begin position="355"/>
        <end position="386"/>
    </location>
</feature>
<dbReference type="InterPro" id="IPR027417">
    <property type="entry name" value="P-loop_NTPase"/>
</dbReference>
<sequence>MLYIRTGLMGHGKTLNTIKEVDLAAKKDGRAVYYHNVTDLDASKLQADWFPFDDPLKWYELPDNALIVVDEAQGWFGVRDPRKEVPEHISRFEIMRKQGHEVHLITQDPRFIDVHARRLCNKHIHYWRIFGSSKVSRYEMERVYSDVEKVNTCKDASRTIISLDKRYFGVYTSAKAEHHFSFKPSRKFVLATLGLGICIYASLRGYSFIYGAKETETPATEAAPTQSAPKAESGSLATDLAKSLIPGIAKETSAPMSRGQYLAERVPRVENVPSSAPLYDDLTKPQSFPRLYCMSSTDPDNYARNFTRMASATVNGKQTVCQCYTQQGTRVETGFAFCMRVVEVGYFDPTRPDRSQQAFGQLQQPQSIPGYTQPHMQPQADSQATPPINVVSYEKGRFLW</sequence>
<dbReference type="Proteomes" id="UP001161697">
    <property type="component" value="Unassembled WGS sequence"/>
</dbReference>